<gene>
    <name evidence="1" type="ORF">V6N12_009755</name>
</gene>
<proteinExistence type="predicted"/>
<dbReference type="EMBL" id="JBBPBM010001078">
    <property type="protein sequence ID" value="KAK8487542.1"/>
    <property type="molecule type" value="Genomic_DNA"/>
</dbReference>
<keyword evidence="2" id="KW-1185">Reference proteome</keyword>
<evidence type="ECO:0000313" key="1">
    <source>
        <dbReference type="EMBL" id="KAK8487542.1"/>
    </source>
</evidence>
<protein>
    <submittedName>
        <fullName evidence="1">Uncharacterized protein</fullName>
    </submittedName>
</protein>
<comment type="caution">
    <text evidence="1">The sequence shown here is derived from an EMBL/GenBank/DDBJ whole genome shotgun (WGS) entry which is preliminary data.</text>
</comment>
<evidence type="ECO:0000313" key="2">
    <source>
        <dbReference type="Proteomes" id="UP001472677"/>
    </source>
</evidence>
<accession>A0ABR2A3Y0</accession>
<name>A0ABR2A3Y0_9ROSI</name>
<sequence length="110" mass="11690">MAASAAKSGGGTARELSYGESEVLNLISDKKAEQNRTGTGASELHNKVTADLVLKLVEELSALSRDVCEVSSVRQLIELSTIGIVTVPVFCLLYSAESHIRLTGSEAIQR</sequence>
<dbReference type="Proteomes" id="UP001472677">
    <property type="component" value="Unassembled WGS sequence"/>
</dbReference>
<reference evidence="1 2" key="1">
    <citation type="journal article" date="2024" name="G3 (Bethesda)">
        <title>Genome assembly of Hibiscus sabdariffa L. provides insights into metabolisms of medicinal natural products.</title>
        <authorList>
            <person name="Kim T."/>
        </authorList>
    </citation>
    <scope>NUCLEOTIDE SEQUENCE [LARGE SCALE GENOMIC DNA]</scope>
    <source>
        <strain evidence="1">TK-2024</strain>
        <tissue evidence="1">Old leaves</tissue>
    </source>
</reference>
<organism evidence="1 2">
    <name type="scientific">Hibiscus sabdariffa</name>
    <name type="common">roselle</name>
    <dbReference type="NCBI Taxonomy" id="183260"/>
    <lineage>
        <taxon>Eukaryota</taxon>
        <taxon>Viridiplantae</taxon>
        <taxon>Streptophyta</taxon>
        <taxon>Embryophyta</taxon>
        <taxon>Tracheophyta</taxon>
        <taxon>Spermatophyta</taxon>
        <taxon>Magnoliopsida</taxon>
        <taxon>eudicotyledons</taxon>
        <taxon>Gunneridae</taxon>
        <taxon>Pentapetalae</taxon>
        <taxon>rosids</taxon>
        <taxon>malvids</taxon>
        <taxon>Malvales</taxon>
        <taxon>Malvaceae</taxon>
        <taxon>Malvoideae</taxon>
        <taxon>Hibiscus</taxon>
    </lineage>
</organism>